<evidence type="ECO:0000256" key="2">
    <source>
        <dbReference type="ARBA" id="ARBA00023125"/>
    </source>
</evidence>
<dbReference type="InterPro" id="IPR001647">
    <property type="entry name" value="HTH_TetR"/>
</dbReference>
<evidence type="ECO:0000256" key="1">
    <source>
        <dbReference type="ARBA" id="ARBA00023015"/>
    </source>
</evidence>
<dbReference type="InterPro" id="IPR050109">
    <property type="entry name" value="HTH-type_TetR-like_transc_reg"/>
</dbReference>
<comment type="caution">
    <text evidence="6">The sequence shown here is derived from an EMBL/GenBank/DDBJ whole genome shotgun (WGS) entry which is preliminary data.</text>
</comment>
<feature type="domain" description="HTH tetR-type" evidence="5">
    <location>
        <begin position="5"/>
        <end position="65"/>
    </location>
</feature>
<organism evidence="6 7">
    <name type="scientific">Cellulomonas phragmiteti</name>
    <dbReference type="NCBI Taxonomy" id="478780"/>
    <lineage>
        <taxon>Bacteria</taxon>
        <taxon>Bacillati</taxon>
        <taxon>Actinomycetota</taxon>
        <taxon>Actinomycetes</taxon>
        <taxon>Micrococcales</taxon>
        <taxon>Cellulomonadaceae</taxon>
        <taxon>Cellulomonas</taxon>
    </lineage>
</organism>
<dbReference type="Proteomes" id="UP000614741">
    <property type="component" value="Unassembled WGS sequence"/>
</dbReference>
<keyword evidence="1" id="KW-0805">Transcription regulation</keyword>
<name>A0ABQ4DPG9_9CELL</name>
<sequence length="190" mass="20365">MSRSAGTRERLRAAALELFVAQGFDATTVDQVAAAAGVSHMTFFRHFATKEDVVLDDPYDEVIADAVLAQDRALPALERVRRGIAAAWAALPEPTEEETRARVRLIAGHRGLMARAWQNNQRTGELVVTALEDDGVPPLEARVATSACLSALMEGLLTWGRQPGPCELGPIIARSLAYLAPAGPPPEEAS</sequence>
<dbReference type="RefSeq" id="WP_239069293.1">
    <property type="nucleotide sequence ID" value="NZ_BONP01000022.1"/>
</dbReference>
<evidence type="ECO:0000313" key="7">
    <source>
        <dbReference type="Proteomes" id="UP000614741"/>
    </source>
</evidence>
<dbReference type="PRINTS" id="PR00455">
    <property type="entry name" value="HTHTETR"/>
</dbReference>
<accession>A0ABQ4DPG9</accession>
<evidence type="ECO:0000259" key="5">
    <source>
        <dbReference type="PROSITE" id="PS50977"/>
    </source>
</evidence>
<keyword evidence="7" id="KW-1185">Reference proteome</keyword>
<proteinExistence type="predicted"/>
<dbReference type="EMBL" id="BONP01000022">
    <property type="protein sequence ID" value="GIG41239.1"/>
    <property type="molecule type" value="Genomic_DNA"/>
</dbReference>
<feature type="DNA-binding region" description="H-T-H motif" evidence="4">
    <location>
        <begin position="28"/>
        <end position="47"/>
    </location>
</feature>
<evidence type="ECO:0000313" key="6">
    <source>
        <dbReference type="EMBL" id="GIG41239.1"/>
    </source>
</evidence>
<dbReference type="Pfam" id="PF17754">
    <property type="entry name" value="TetR_C_14"/>
    <property type="match status" value="1"/>
</dbReference>
<dbReference type="PANTHER" id="PTHR30055:SF238">
    <property type="entry name" value="MYCOFACTOCIN BIOSYNTHESIS TRANSCRIPTIONAL REGULATOR MFTR-RELATED"/>
    <property type="match status" value="1"/>
</dbReference>
<gene>
    <name evidence="6" type="ORF">Cph01nite_30010</name>
</gene>
<reference evidence="6 7" key="1">
    <citation type="submission" date="2021-01" db="EMBL/GenBank/DDBJ databases">
        <title>Whole genome shotgun sequence of Cellulomonas phragmiteti NBRC 110785.</title>
        <authorList>
            <person name="Komaki H."/>
            <person name="Tamura T."/>
        </authorList>
    </citation>
    <scope>NUCLEOTIDE SEQUENCE [LARGE SCALE GENOMIC DNA]</scope>
    <source>
        <strain evidence="6 7">NBRC 110785</strain>
    </source>
</reference>
<dbReference type="Gene3D" id="1.10.357.10">
    <property type="entry name" value="Tetracycline Repressor, domain 2"/>
    <property type="match status" value="1"/>
</dbReference>
<dbReference type="InterPro" id="IPR041347">
    <property type="entry name" value="MftR_C"/>
</dbReference>
<dbReference type="PROSITE" id="PS50977">
    <property type="entry name" value="HTH_TETR_2"/>
    <property type="match status" value="1"/>
</dbReference>
<evidence type="ECO:0000256" key="4">
    <source>
        <dbReference type="PROSITE-ProRule" id="PRU00335"/>
    </source>
</evidence>
<dbReference type="InterPro" id="IPR009057">
    <property type="entry name" value="Homeodomain-like_sf"/>
</dbReference>
<keyword evidence="3" id="KW-0804">Transcription</keyword>
<dbReference type="SUPFAM" id="SSF46689">
    <property type="entry name" value="Homeodomain-like"/>
    <property type="match status" value="1"/>
</dbReference>
<keyword evidence="2 4" id="KW-0238">DNA-binding</keyword>
<dbReference type="Pfam" id="PF00440">
    <property type="entry name" value="TetR_N"/>
    <property type="match status" value="1"/>
</dbReference>
<evidence type="ECO:0000256" key="3">
    <source>
        <dbReference type="ARBA" id="ARBA00023163"/>
    </source>
</evidence>
<protein>
    <recommendedName>
        <fullName evidence="5">HTH tetR-type domain-containing protein</fullName>
    </recommendedName>
</protein>
<dbReference type="Gene3D" id="1.10.10.60">
    <property type="entry name" value="Homeodomain-like"/>
    <property type="match status" value="1"/>
</dbReference>
<dbReference type="PANTHER" id="PTHR30055">
    <property type="entry name" value="HTH-TYPE TRANSCRIPTIONAL REGULATOR RUTR"/>
    <property type="match status" value="1"/>
</dbReference>